<dbReference type="EMBL" id="BMAW01017198">
    <property type="protein sequence ID" value="GFT52715.1"/>
    <property type="molecule type" value="Genomic_DNA"/>
</dbReference>
<accession>A0A8X6TSZ3</accession>
<keyword evidence="2" id="KW-1185">Reference proteome</keyword>
<organism evidence="1 2">
    <name type="scientific">Nephila pilipes</name>
    <name type="common">Giant wood spider</name>
    <name type="synonym">Nephila maculata</name>
    <dbReference type="NCBI Taxonomy" id="299642"/>
    <lineage>
        <taxon>Eukaryota</taxon>
        <taxon>Metazoa</taxon>
        <taxon>Ecdysozoa</taxon>
        <taxon>Arthropoda</taxon>
        <taxon>Chelicerata</taxon>
        <taxon>Arachnida</taxon>
        <taxon>Araneae</taxon>
        <taxon>Araneomorphae</taxon>
        <taxon>Entelegynae</taxon>
        <taxon>Araneoidea</taxon>
        <taxon>Nephilidae</taxon>
        <taxon>Nephila</taxon>
    </lineage>
</organism>
<dbReference type="InterPro" id="IPR021109">
    <property type="entry name" value="Peptidase_aspartic_dom_sf"/>
</dbReference>
<dbReference type="Proteomes" id="UP000887013">
    <property type="component" value="Unassembled WGS sequence"/>
</dbReference>
<dbReference type="OrthoDB" id="6436705at2759"/>
<reference evidence="1" key="1">
    <citation type="submission" date="2020-08" db="EMBL/GenBank/DDBJ databases">
        <title>Multicomponent nature underlies the extraordinary mechanical properties of spider dragline silk.</title>
        <authorList>
            <person name="Kono N."/>
            <person name="Nakamura H."/>
            <person name="Mori M."/>
            <person name="Yoshida Y."/>
            <person name="Ohtoshi R."/>
            <person name="Malay A.D."/>
            <person name="Moran D.A.P."/>
            <person name="Tomita M."/>
            <person name="Numata K."/>
            <person name="Arakawa K."/>
        </authorList>
    </citation>
    <scope>NUCLEOTIDE SEQUENCE</scope>
</reference>
<proteinExistence type="predicted"/>
<comment type="caution">
    <text evidence="1">The sequence shown here is derived from an EMBL/GenBank/DDBJ whole genome shotgun (WGS) entry which is preliminary data.</text>
</comment>
<evidence type="ECO:0000313" key="1">
    <source>
        <dbReference type="EMBL" id="GFT52715.1"/>
    </source>
</evidence>
<evidence type="ECO:0000313" key="2">
    <source>
        <dbReference type="Proteomes" id="UP000887013"/>
    </source>
</evidence>
<gene>
    <name evidence="1" type="primary">X975_21271</name>
    <name evidence="1" type="ORF">NPIL_314061</name>
</gene>
<dbReference type="AlphaFoldDB" id="A0A8X6TSZ3"/>
<dbReference type="Gene3D" id="2.40.70.10">
    <property type="entry name" value="Acid Proteases"/>
    <property type="match status" value="1"/>
</dbReference>
<sequence length="201" mass="22810">MEFELQKLRIETGDSSINSHSRQIISTQIKSNIEFHRVKQRFISKKTDISLENQALIDTESSYCLLNISVVQRLQLEPDLAANVLYGFGNQKAPAMTSKGRIKADIEADDVKGQGISIYIFLGNAHPVDLIIGRTWLNLLQIAYARLGKRFHTEYLKDETFSNLVINEKINRICLKALKATKLEKKTVNLVSSKEEFIKNG</sequence>
<name>A0A8X6TSZ3_NEPPI</name>
<protein>
    <submittedName>
        <fullName evidence="1">Retrovirus-related Pol polyprotein from transposon 17.6</fullName>
    </submittedName>
</protein>